<evidence type="ECO:0000313" key="1">
    <source>
        <dbReference type="EMBL" id="CAB4128078.1"/>
    </source>
</evidence>
<name>A0A6J5KZZ9_9CAUD</name>
<proteinExistence type="predicted"/>
<accession>A0A6J5KZZ9</accession>
<organism evidence="1">
    <name type="scientific">uncultured Caudovirales phage</name>
    <dbReference type="NCBI Taxonomy" id="2100421"/>
    <lineage>
        <taxon>Viruses</taxon>
        <taxon>Duplodnaviria</taxon>
        <taxon>Heunggongvirae</taxon>
        <taxon>Uroviricota</taxon>
        <taxon>Caudoviricetes</taxon>
        <taxon>Peduoviridae</taxon>
        <taxon>Maltschvirus</taxon>
        <taxon>Maltschvirus maltsch</taxon>
    </lineage>
</organism>
<gene>
    <name evidence="1" type="ORF">UFOVP102_14</name>
</gene>
<dbReference type="EMBL" id="LR796228">
    <property type="protein sequence ID" value="CAB4128078.1"/>
    <property type="molecule type" value="Genomic_DNA"/>
</dbReference>
<reference evidence="1" key="1">
    <citation type="submission" date="2020-04" db="EMBL/GenBank/DDBJ databases">
        <authorList>
            <person name="Chiriac C."/>
            <person name="Salcher M."/>
            <person name="Ghai R."/>
            <person name="Kavagutti S V."/>
        </authorList>
    </citation>
    <scope>NUCLEOTIDE SEQUENCE</scope>
</reference>
<sequence>MTQDEIIEMARQAGWSYMESGMDKQRLEAFAKLVAEKEREACAKVCDDHWEKGGAAYYCAKTIRYRGQA</sequence>
<protein>
    <submittedName>
        <fullName evidence="1">Uncharacterized protein</fullName>
    </submittedName>
</protein>